<reference evidence="1" key="1">
    <citation type="journal article" date="2014" name="Front. Microbiol.">
        <title>High frequency of phylogenetically diverse reductive dehalogenase-homologous genes in deep subseafloor sedimentary metagenomes.</title>
        <authorList>
            <person name="Kawai M."/>
            <person name="Futagami T."/>
            <person name="Toyoda A."/>
            <person name="Takaki Y."/>
            <person name="Nishi S."/>
            <person name="Hori S."/>
            <person name="Arai W."/>
            <person name="Tsubouchi T."/>
            <person name="Morono Y."/>
            <person name="Uchiyama I."/>
            <person name="Ito T."/>
            <person name="Fujiyama A."/>
            <person name="Inagaki F."/>
            <person name="Takami H."/>
        </authorList>
    </citation>
    <scope>NUCLEOTIDE SEQUENCE</scope>
    <source>
        <strain evidence="1">Expedition CK06-06</strain>
    </source>
</reference>
<accession>X1PSR2</accession>
<evidence type="ECO:0000313" key="1">
    <source>
        <dbReference type="EMBL" id="GAI59297.1"/>
    </source>
</evidence>
<dbReference type="EMBL" id="BARW01002666">
    <property type="protein sequence ID" value="GAI59297.1"/>
    <property type="molecule type" value="Genomic_DNA"/>
</dbReference>
<protein>
    <submittedName>
        <fullName evidence="1">Uncharacterized protein</fullName>
    </submittedName>
</protein>
<comment type="caution">
    <text evidence="1">The sequence shown here is derived from an EMBL/GenBank/DDBJ whole genome shotgun (WGS) entry which is preliminary data.</text>
</comment>
<gene>
    <name evidence="1" type="ORF">S12H4_07284</name>
</gene>
<dbReference type="AlphaFoldDB" id="X1PSR2"/>
<name>X1PSR2_9ZZZZ</name>
<proteinExistence type="predicted"/>
<sequence>MFSFIKQLFGNKSGKSRRRQKIQEATIQFKDSPAVEEKRFKQPDADVHKLMIQATRIRKEKGYPEAVEFLKDIVEAYVREGNTALVACTNKIIPYMKRDESVSYSVTYQYLEDIIQRMPKNDPYFLALHITMADLIKSQNIDQAISYLENLMDQVKTNIDFYDILIKRIDLYIEKKDDNNAKNLLPVARNLLHANLDRYDYIKKERKWFRSCANLNYSLRGRSGKIEYLFNRFVEFILDMARVLDPLQIESFHHRKDLYYKKERGFEDSDKFNSALMELGIENKKETIVKQLYGYAFEEIPRLLGITEKQIHFKPGQEETIEELREKKLFSRKPFRELPEIENYIRQFIEKHTK</sequence>
<organism evidence="1">
    <name type="scientific">marine sediment metagenome</name>
    <dbReference type="NCBI Taxonomy" id="412755"/>
    <lineage>
        <taxon>unclassified sequences</taxon>
        <taxon>metagenomes</taxon>
        <taxon>ecological metagenomes</taxon>
    </lineage>
</organism>